<accession>A0A9N9JXU6</accession>
<protein>
    <submittedName>
        <fullName evidence="2">15122_t:CDS:1</fullName>
    </submittedName>
</protein>
<sequence length="98" mass="10996">TKDSRRLMGILKGSKSNNDNKPLTGKTRILVLCKNRERKEVIVDIVQVKKKAKGEIEAARSSKNIKDSEDGSFIRRSISQKVDNLIRAAKAARMRNSS</sequence>
<evidence type="ECO:0000256" key="1">
    <source>
        <dbReference type="SAM" id="MobiDB-lite"/>
    </source>
</evidence>
<gene>
    <name evidence="2" type="ORF">DERYTH_LOCUS22959</name>
</gene>
<organism evidence="2 3">
    <name type="scientific">Dentiscutata erythropus</name>
    <dbReference type="NCBI Taxonomy" id="1348616"/>
    <lineage>
        <taxon>Eukaryota</taxon>
        <taxon>Fungi</taxon>
        <taxon>Fungi incertae sedis</taxon>
        <taxon>Mucoromycota</taxon>
        <taxon>Glomeromycotina</taxon>
        <taxon>Glomeromycetes</taxon>
        <taxon>Diversisporales</taxon>
        <taxon>Gigasporaceae</taxon>
        <taxon>Dentiscutata</taxon>
    </lineage>
</organism>
<dbReference type="EMBL" id="CAJVPY010033334">
    <property type="protein sequence ID" value="CAG8798848.1"/>
    <property type="molecule type" value="Genomic_DNA"/>
</dbReference>
<evidence type="ECO:0000313" key="2">
    <source>
        <dbReference type="EMBL" id="CAG8798848.1"/>
    </source>
</evidence>
<dbReference type="AlphaFoldDB" id="A0A9N9JXU6"/>
<comment type="caution">
    <text evidence="2">The sequence shown here is derived from an EMBL/GenBank/DDBJ whole genome shotgun (WGS) entry which is preliminary data.</text>
</comment>
<evidence type="ECO:0000313" key="3">
    <source>
        <dbReference type="Proteomes" id="UP000789405"/>
    </source>
</evidence>
<reference evidence="2" key="1">
    <citation type="submission" date="2021-06" db="EMBL/GenBank/DDBJ databases">
        <authorList>
            <person name="Kallberg Y."/>
            <person name="Tangrot J."/>
            <person name="Rosling A."/>
        </authorList>
    </citation>
    <scope>NUCLEOTIDE SEQUENCE</scope>
    <source>
        <strain evidence="2">MA453B</strain>
    </source>
</reference>
<name>A0A9N9JXU6_9GLOM</name>
<feature type="region of interest" description="Disordered" evidence="1">
    <location>
        <begin position="1"/>
        <end position="23"/>
    </location>
</feature>
<dbReference type="Proteomes" id="UP000789405">
    <property type="component" value="Unassembled WGS sequence"/>
</dbReference>
<feature type="non-terminal residue" evidence="2">
    <location>
        <position position="1"/>
    </location>
</feature>
<proteinExistence type="predicted"/>
<keyword evidence="3" id="KW-1185">Reference proteome</keyword>